<evidence type="ECO:0000256" key="1">
    <source>
        <dbReference type="SAM" id="MobiDB-lite"/>
    </source>
</evidence>
<dbReference type="AlphaFoldDB" id="A0A4E0Q319"/>
<dbReference type="InterPro" id="IPR003593">
    <property type="entry name" value="AAA+_ATPase"/>
</dbReference>
<dbReference type="InterPro" id="IPR002611">
    <property type="entry name" value="IstB_ATP-bd"/>
</dbReference>
<dbReference type="Proteomes" id="UP000297295">
    <property type="component" value="Unassembled WGS sequence"/>
</dbReference>
<keyword evidence="4" id="KW-1185">Reference proteome</keyword>
<feature type="compositionally biased region" description="Polar residues" evidence="1">
    <location>
        <begin position="103"/>
        <end position="113"/>
    </location>
</feature>
<protein>
    <recommendedName>
        <fullName evidence="2">AAA+ ATPase domain-containing protein</fullName>
    </recommendedName>
</protein>
<accession>A0A4E0Q319</accession>
<dbReference type="Pfam" id="PF01695">
    <property type="entry name" value="IstB_IS21"/>
    <property type="match status" value="1"/>
</dbReference>
<reference evidence="3 4" key="1">
    <citation type="submission" date="2017-11" db="EMBL/GenBank/DDBJ databases">
        <title>Isolation and Characterization of Methanogenic Archaea from Saline Meromictic Lake at Siberia.</title>
        <authorList>
            <person name="Shen Y."/>
            <person name="Huang H.-H."/>
            <person name="Lai M.-C."/>
            <person name="Chen S.-C."/>
        </authorList>
    </citation>
    <scope>NUCLEOTIDE SEQUENCE [LARGE SCALE GENOMIC DNA]</scope>
    <source>
        <strain evidence="3 4">SY-01</strain>
    </source>
</reference>
<feature type="region of interest" description="Disordered" evidence="1">
    <location>
        <begin position="77"/>
        <end position="113"/>
    </location>
</feature>
<gene>
    <name evidence="3" type="ORF">CUN85_11430</name>
</gene>
<evidence type="ECO:0000313" key="3">
    <source>
        <dbReference type="EMBL" id="TGC07409.1"/>
    </source>
</evidence>
<organism evidence="3 4">
    <name type="scientific">Methanolobus halotolerans</name>
    <dbReference type="NCBI Taxonomy" id="2052935"/>
    <lineage>
        <taxon>Archaea</taxon>
        <taxon>Methanobacteriati</taxon>
        <taxon>Methanobacteriota</taxon>
        <taxon>Stenosarchaea group</taxon>
        <taxon>Methanomicrobia</taxon>
        <taxon>Methanosarcinales</taxon>
        <taxon>Methanosarcinaceae</taxon>
        <taxon>Methanolobus</taxon>
    </lineage>
</organism>
<comment type="caution">
    <text evidence="3">The sequence shown here is derived from an EMBL/GenBank/DDBJ whole genome shotgun (WGS) entry which is preliminary data.</text>
</comment>
<dbReference type="SMART" id="SM00382">
    <property type="entry name" value="AAA"/>
    <property type="match status" value="1"/>
</dbReference>
<dbReference type="InterPro" id="IPR027417">
    <property type="entry name" value="P-loop_NTPase"/>
</dbReference>
<dbReference type="Gene3D" id="3.40.50.300">
    <property type="entry name" value="P-loop containing nucleotide triphosphate hydrolases"/>
    <property type="match status" value="1"/>
</dbReference>
<dbReference type="SUPFAM" id="SSF52540">
    <property type="entry name" value="P-loop containing nucleoside triphosphate hydrolases"/>
    <property type="match status" value="1"/>
</dbReference>
<dbReference type="OrthoDB" id="140975at2157"/>
<evidence type="ECO:0000313" key="4">
    <source>
        <dbReference type="Proteomes" id="UP000297295"/>
    </source>
</evidence>
<dbReference type="RefSeq" id="WP_135390432.1">
    <property type="nucleotide sequence ID" value="NZ_PGGK01000016.1"/>
</dbReference>
<sequence>MRLDKDKLVPILEMMGYGTLNGTDVWKKASQTPGEYVFWGVDFKKNEVFKWVEDHREYDVPGDQTFVELKKLIGSSCEQSGEPDIDEPFADQSKEDCPEGSTGEENASPSYENNATPTKLLDLIHGYVGNDVLEVFGDTGSGKSKFAMALAKEAIAAGKKVFYLDTERNLTEADIAGLKGCEYKYTPVIEEIDSICQKLPAVDVVIVDSIGFPILTSYARLSVKQKGDALLKLIAIFGDMKNWAYKNNGIVVVTNQPESEFNKASNHVLRPFGDKSQFAAKEIWKTEIVDRKPVYTNIRISAFRSRSVGHRTKIADMKISSNGVEVV</sequence>
<evidence type="ECO:0000259" key="2">
    <source>
        <dbReference type="SMART" id="SM00382"/>
    </source>
</evidence>
<dbReference type="EMBL" id="PGGK01000016">
    <property type="protein sequence ID" value="TGC07409.1"/>
    <property type="molecule type" value="Genomic_DNA"/>
</dbReference>
<name>A0A4E0Q319_9EURY</name>
<feature type="domain" description="AAA+ ATPase" evidence="2">
    <location>
        <begin position="129"/>
        <end position="274"/>
    </location>
</feature>
<dbReference type="GO" id="GO:0005524">
    <property type="term" value="F:ATP binding"/>
    <property type="evidence" value="ECO:0007669"/>
    <property type="project" value="InterPro"/>
</dbReference>
<proteinExistence type="predicted"/>